<dbReference type="InterPro" id="IPR050268">
    <property type="entry name" value="NADH-dep_flavin_reductase"/>
</dbReference>
<dbReference type="GO" id="GO:0042602">
    <property type="term" value="F:riboflavin reductase (NADPH) activity"/>
    <property type="evidence" value="ECO:0007669"/>
    <property type="project" value="TreeGrafter"/>
</dbReference>
<evidence type="ECO:0000313" key="4">
    <source>
        <dbReference type="Proteomes" id="UP000251891"/>
    </source>
</evidence>
<sequence>MVVLTVRDGRDDLGTTVTSFMSASLEPPLVLAGVGTSSYLAEVLRRQERWAATVLGAGQRALAGRFAAAGRPGARILIAAEPHHRGARTGALVVEGGAAALECETRQCVPAGDHVLFLAEVLAVDYVEPRTPPLVRAHRRYL</sequence>
<dbReference type="PANTHER" id="PTHR30466">
    <property type="entry name" value="FLAVIN REDUCTASE"/>
    <property type="match status" value="1"/>
</dbReference>
<dbReference type="OrthoDB" id="9792858at2"/>
<gene>
    <name evidence="3" type="ORF">DPM19_20875</name>
</gene>
<comment type="caution">
    <text evidence="3">The sequence shown here is derived from an EMBL/GenBank/DDBJ whole genome shotgun (WGS) entry which is preliminary data.</text>
</comment>
<dbReference type="GO" id="GO:0006208">
    <property type="term" value="P:pyrimidine nucleobase catabolic process"/>
    <property type="evidence" value="ECO:0007669"/>
    <property type="project" value="TreeGrafter"/>
</dbReference>
<evidence type="ECO:0000259" key="2">
    <source>
        <dbReference type="SMART" id="SM00903"/>
    </source>
</evidence>
<keyword evidence="4" id="KW-1185">Reference proteome</keyword>
<protein>
    <submittedName>
        <fullName evidence="3">Flavin reductase</fullName>
    </submittedName>
</protein>
<dbReference type="SMART" id="SM00903">
    <property type="entry name" value="Flavin_Reduct"/>
    <property type="match status" value="1"/>
</dbReference>
<dbReference type="EMBL" id="QLYX01000009">
    <property type="protein sequence ID" value="RAY13557.1"/>
    <property type="molecule type" value="Genomic_DNA"/>
</dbReference>
<keyword evidence="1" id="KW-0560">Oxidoreductase</keyword>
<organism evidence="3 4">
    <name type="scientific">Actinomadura craniellae</name>
    <dbReference type="NCBI Taxonomy" id="2231787"/>
    <lineage>
        <taxon>Bacteria</taxon>
        <taxon>Bacillati</taxon>
        <taxon>Actinomycetota</taxon>
        <taxon>Actinomycetes</taxon>
        <taxon>Streptosporangiales</taxon>
        <taxon>Thermomonosporaceae</taxon>
        <taxon>Actinomadura</taxon>
    </lineage>
</organism>
<name>A0A365H379_9ACTN</name>
<feature type="domain" description="Flavin reductase like" evidence="2">
    <location>
        <begin position="1"/>
        <end position="142"/>
    </location>
</feature>
<dbReference type="SUPFAM" id="SSF50475">
    <property type="entry name" value="FMN-binding split barrel"/>
    <property type="match status" value="1"/>
</dbReference>
<proteinExistence type="predicted"/>
<evidence type="ECO:0000313" key="3">
    <source>
        <dbReference type="EMBL" id="RAY13557.1"/>
    </source>
</evidence>
<reference evidence="3 4" key="1">
    <citation type="submission" date="2018-06" db="EMBL/GenBank/DDBJ databases">
        <title>Actinomadura craniellae sp. nov. isolated from marine sponge Craniella sp.</title>
        <authorList>
            <person name="Li L."/>
            <person name="Xu Q.H."/>
            <person name="Lin H.W."/>
            <person name="Lu Y.H."/>
        </authorList>
    </citation>
    <scope>NUCLEOTIDE SEQUENCE [LARGE SCALE GENOMIC DNA]</scope>
    <source>
        <strain evidence="3 4">LHW63021</strain>
    </source>
</reference>
<dbReference type="Proteomes" id="UP000251891">
    <property type="component" value="Unassembled WGS sequence"/>
</dbReference>
<dbReference type="InterPro" id="IPR002563">
    <property type="entry name" value="Flavin_Rdtase-like_dom"/>
</dbReference>
<dbReference type="InterPro" id="IPR012349">
    <property type="entry name" value="Split_barrel_FMN-bd"/>
</dbReference>
<accession>A0A365H379</accession>
<dbReference type="Pfam" id="PF01613">
    <property type="entry name" value="Flavin_Reduct"/>
    <property type="match status" value="1"/>
</dbReference>
<evidence type="ECO:0000256" key="1">
    <source>
        <dbReference type="ARBA" id="ARBA00023002"/>
    </source>
</evidence>
<dbReference type="Gene3D" id="2.30.110.10">
    <property type="entry name" value="Electron Transport, Fmn-binding Protein, Chain A"/>
    <property type="match status" value="1"/>
</dbReference>
<dbReference type="PANTHER" id="PTHR30466:SF1">
    <property type="entry name" value="FMN REDUCTASE (NADH) RUTF"/>
    <property type="match status" value="1"/>
</dbReference>
<dbReference type="GO" id="GO:0010181">
    <property type="term" value="F:FMN binding"/>
    <property type="evidence" value="ECO:0007669"/>
    <property type="project" value="InterPro"/>
</dbReference>
<dbReference type="AlphaFoldDB" id="A0A365H379"/>